<evidence type="ECO:0000313" key="2">
    <source>
        <dbReference type="Proteomes" id="UP000836387"/>
    </source>
</evidence>
<dbReference type="Proteomes" id="UP000836387">
    <property type="component" value="Unassembled WGS sequence"/>
</dbReference>
<comment type="caution">
    <text evidence="1">The sequence shown here is derived from an EMBL/GenBank/DDBJ whole genome shotgun (WGS) entry which is preliminary data.</text>
</comment>
<protein>
    <submittedName>
        <fullName evidence="1">Uncharacterized protein</fullName>
    </submittedName>
</protein>
<keyword evidence="2" id="KW-1185">Reference proteome</keyword>
<sequence length="212" mass="23518">MTIPLDIIKIQSAAGMADQSDSHKERAYIAASRRHDRGIEARLESARQASKIHKKRTGRALRISEEIVLGDAAYEEEEAPRRRQLSGSPLMQNMQWQADPFAAALSSGSPQTHMFTEKEWRENMVNQAFSQAFPQLDARLSQRWPAQYFVPREHGQPGQFRSPSIASSNISSQSALSGQFVDAPNSETSSPLLPTGTQFPGHFNQEGVDGPN</sequence>
<dbReference type="EMBL" id="CADEHS020000521">
    <property type="protein sequence ID" value="CAG9953245.1"/>
    <property type="molecule type" value="Genomic_DNA"/>
</dbReference>
<name>A0ACA9UIP1_BIOOC</name>
<accession>A0ACA9UIP1</accession>
<organism evidence="1 2">
    <name type="scientific">Clonostachys rosea f. rosea IK726</name>
    <dbReference type="NCBI Taxonomy" id="1349383"/>
    <lineage>
        <taxon>Eukaryota</taxon>
        <taxon>Fungi</taxon>
        <taxon>Dikarya</taxon>
        <taxon>Ascomycota</taxon>
        <taxon>Pezizomycotina</taxon>
        <taxon>Sordariomycetes</taxon>
        <taxon>Hypocreomycetidae</taxon>
        <taxon>Hypocreales</taxon>
        <taxon>Bionectriaceae</taxon>
        <taxon>Clonostachys</taxon>
    </lineage>
</organism>
<reference evidence="1" key="2">
    <citation type="submission" date="2021-10" db="EMBL/GenBank/DDBJ databases">
        <authorList>
            <person name="Piombo E."/>
        </authorList>
    </citation>
    <scope>NUCLEOTIDE SEQUENCE</scope>
</reference>
<evidence type="ECO:0000313" key="1">
    <source>
        <dbReference type="EMBL" id="CAG9953245.1"/>
    </source>
</evidence>
<reference evidence="1" key="1">
    <citation type="submission" date="2020-04" db="EMBL/GenBank/DDBJ databases">
        <authorList>
            <person name="Broberg M."/>
        </authorList>
    </citation>
    <scope>NUCLEOTIDE SEQUENCE</scope>
</reference>
<proteinExistence type="predicted"/>
<gene>
    <name evidence="1" type="ORF">CRV2_00017447</name>
</gene>